<protein>
    <submittedName>
        <fullName evidence="2">Uncharacterized protein</fullName>
    </submittedName>
</protein>
<reference evidence="2 3" key="1">
    <citation type="journal article" date="2019" name="Int. J. Syst. Evol. Microbiol.">
        <title>The Global Catalogue of Microorganisms (GCM) 10K type strain sequencing project: providing services to taxonomists for standard genome sequencing and annotation.</title>
        <authorList>
            <consortium name="The Broad Institute Genomics Platform"/>
            <consortium name="The Broad Institute Genome Sequencing Center for Infectious Disease"/>
            <person name="Wu L."/>
            <person name="Ma J."/>
        </authorList>
    </citation>
    <scope>NUCLEOTIDE SEQUENCE [LARGE SCALE GENOMIC DNA]</scope>
    <source>
        <strain evidence="2 3">JCM 16001</strain>
    </source>
</reference>
<dbReference type="Proteomes" id="UP001499851">
    <property type="component" value="Unassembled WGS sequence"/>
</dbReference>
<keyword evidence="3" id="KW-1185">Reference proteome</keyword>
<dbReference type="EMBL" id="BAAAQF010000024">
    <property type="protein sequence ID" value="GAA1692086.1"/>
    <property type="molecule type" value="Genomic_DNA"/>
</dbReference>
<comment type="caution">
    <text evidence="2">The sequence shown here is derived from an EMBL/GenBank/DDBJ whole genome shotgun (WGS) entry which is preliminary data.</text>
</comment>
<proteinExistence type="predicted"/>
<name>A0ABN2HR71_9ACTN</name>
<accession>A0ABN2HR71</accession>
<evidence type="ECO:0000313" key="3">
    <source>
        <dbReference type="Proteomes" id="UP001499851"/>
    </source>
</evidence>
<feature type="region of interest" description="Disordered" evidence="1">
    <location>
        <begin position="1"/>
        <end position="23"/>
    </location>
</feature>
<evidence type="ECO:0000313" key="2">
    <source>
        <dbReference type="EMBL" id="GAA1692086.1"/>
    </source>
</evidence>
<evidence type="ECO:0000256" key="1">
    <source>
        <dbReference type="SAM" id="MobiDB-lite"/>
    </source>
</evidence>
<sequence length="72" mass="7358">MREVAVEGPGADAGPLGDRLQGRVRPLFGEDGARGVQEPLHIACGIGAQGAFGFRGHPRILASTARAAPSPN</sequence>
<organism evidence="2 3">
    <name type="scientific">Glycomyces endophyticus</name>
    <dbReference type="NCBI Taxonomy" id="480996"/>
    <lineage>
        <taxon>Bacteria</taxon>
        <taxon>Bacillati</taxon>
        <taxon>Actinomycetota</taxon>
        <taxon>Actinomycetes</taxon>
        <taxon>Glycomycetales</taxon>
        <taxon>Glycomycetaceae</taxon>
        <taxon>Glycomyces</taxon>
    </lineage>
</organism>
<gene>
    <name evidence="2" type="ORF">GCM10009830_44780</name>
</gene>